<evidence type="ECO:0000313" key="1">
    <source>
        <dbReference type="Proteomes" id="UP000095286"/>
    </source>
</evidence>
<reference evidence="2" key="1">
    <citation type="submission" date="2016-11" db="UniProtKB">
        <authorList>
            <consortium name="WormBaseParasite"/>
        </authorList>
    </citation>
    <scope>IDENTIFICATION</scope>
    <source>
        <strain evidence="2">KR3021</strain>
    </source>
</reference>
<accession>A0AC35TN03</accession>
<protein>
    <submittedName>
        <fullName evidence="2">WD_REPEATS_REGION domain-containing protein</fullName>
    </submittedName>
</protein>
<name>A0AC35TN03_9BILA</name>
<evidence type="ECO:0000313" key="2">
    <source>
        <dbReference type="WBParaSite" id="RSKR_0000215100.1"/>
    </source>
</evidence>
<sequence>MVSLKKVQTITHSNDSKSLRVWCAIWNYDGTHLVTCGEDKCIRIWEFDKNSIKEKPILYQSIENEQNRAIRCLAFNYNYDNPRLAAASFDGSVNIYKGNRVEKYIETNKLEGHENEVKCCAYSPNGDYLATCSRDRSTWVWESGKLIKTTKIIGKIKTTKH</sequence>
<organism evidence="1 2">
    <name type="scientific">Rhabditophanes sp. KR3021</name>
    <dbReference type="NCBI Taxonomy" id="114890"/>
    <lineage>
        <taxon>Eukaryota</taxon>
        <taxon>Metazoa</taxon>
        <taxon>Ecdysozoa</taxon>
        <taxon>Nematoda</taxon>
        <taxon>Chromadorea</taxon>
        <taxon>Rhabditida</taxon>
        <taxon>Tylenchina</taxon>
        <taxon>Panagrolaimomorpha</taxon>
        <taxon>Strongyloidoidea</taxon>
        <taxon>Alloionematidae</taxon>
        <taxon>Rhabditophanes</taxon>
    </lineage>
</organism>
<dbReference type="Proteomes" id="UP000095286">
    <property type="component" value="Unplaced"/>
</dbReference>
<dbReference type="WBParaSite" id="RSKR_0000215100.1">
    <property type="protein sequence ID" value="RSKR_0000215100.1"/>
    <property type="gene ID" value="RSKR_0000215100"/>
</dbReference>
<proteinExistence type="predicted"/>